<evidence type="ECO:0000313" key="1">
    <source>
        <dbReference type="EMBL" id="CAG5077435.1"/>
    </source>
</evidence>
<name>A0A916N9M3_9FLAO</name>
<proteinExistence type="predicted"/>
<dbReference type="RefSeq" id="WP_258540620.1">
    <property type="nucleotide sequence ID" value="NZ_OU015584.1"/>
</dbReference>
<dbReference type="Proteomes" id="UP000683507">
    <property type="component" value="Chromosome"/>
</dbReference>
<evidence type="ECO:0000313" key="2">
    <source>
        <dbReference type="Proteomes" id="UP000683507"/>
    </source>
</evidence>
<dbReference type="KEGG" id="ptan:CRYO30217_00384"/>
<dbReference type="AlphaFoldDB" id="A0A916N9M3"/>
<sequence length="58" mass="6928">MLELTKNVLKNVSFDKSLFKKELRKATTWLAKDEYHQLKIWCLASFAMYSDIINEVFQ</sequence>
<dbReference type="EMBL" id="OU015584">
    <property type="protein sequence ID" value="CAG5077435.1"/>
    <property type="molecule type" value="Genomic_DNA"/>
</dbReference>
<keyword evidence="2" id="KW-1185">Reference proteome</keyword>
<protein>
    <submittedName>
        <fullName evidence="1">Uncharacterized protein</fullName>
    </submittedName>
</protein>
<reference evidence="1" key="1">
    <citation type="submission" date="2021-04" db="EMBL/GenBank/DDBJ databases">
        <authorList>
            <person name="Rodrigo-Torres L."/>
            <person name="Arahal R. D."/>
            <person name="Lucena T."/>
        </authorList>
    </citation>
    <scope>NUCLEOTIDE SEQUENCE</scope>
    <source>
        <strain evidence="1">AS29M-1</strain>
    </source>
</reference>
<gene>
    <name evidence="1" type="ORF">CRYO30217_00384</name>
</gene>
<accession>A0A916N9M3</accession>
<organism evidence="1 2">
    <name type="scientific">Parvicella tangerina</name>
    <dbReference type="NCBI Taxonomy" id="2829795"/>
    <lineage>
        <taxon>Bacteria</taxon>
        <taxon>Pseudomonadati</taxon>
        <taxon>Bacteroidota</taxon>
        <taxon>Flavobacteriia</taxon>
        <taxon>Flavobacteriales</taxon>
        <taxon>Parvicellaceae</taxon>
        <taxon>Parvicella</taxon>
    </lineage>
</organism>